<dbReference type="InterPro" id="IPR011004">
    <property type="entry name" value="Trimer_LpxA-like_sf"/>
</dbReference>
<dbReference type="GO" id="GO:0005085">
    <property type="term" value="F:guanyl-nucleotide exchange factor activity"/>
    <property type="evidence" value="ECO:0007669"/>
    <property type="project" value="TreeGrafter"/>
</dbReference>
<reference evidence="2 3" key="1">
    <citation type="journal article" date="2022" name="Nat. Genet.">
        <title>Improved pea reference genome and pan-genome highlight genomic features and evolutionary characteristics.</title>
        <authorList>
            <person name="Yang T."/>
            <person name="Liu R."/>
            <person name="Luo Y."/>
            <person name="Hu S."/>
            <person name="Wang D."/>
            <person name="Wang C."/>
            <person name="Pandey M.K."/>
            <person name="Ge S."/>
            <person name="Xu Q."/>
            <person name="Li N."/>
            <person name="Li G."/>
            <person name="Huang Y."/>
            <person name="Saxena R.K."/>
            <person name="Ji Y."/>
            <person name="Li M."/>
            <person name="Yan X."/>
            <person name="He Y."/>
            <person name="Liu Y."/>
            <person name="Wang X."/>
            <person name="Xiang C."/>
            <person name="Varshney R.K."/>
            <person name="Ding H."/>
            <person name="Gao S."/>
            <person name="Zong X."/>
        </authorList>
    </citation>
    <scope>NUCLEOTIDE SEQUENCE [LARGE SCALE GENOMIC DNA]</scope>
    <source>
        <strain evidence="2 3">cv. Zhongwan 6</strain>
    </source>
</reference>
<gene>
    <name evidence="2" type="ORF">KIW84_031237</name>
</gene>
<evidence type="ECO:0000313" key="2">
    <source>
        <dbReference type="EMBL" id="KAI5425359.1"/>
    </source>
</evidence>
<dbReference type="GO" id="GO:0031369">
    <property type="term" value="F:translation initiation factor binding"/>
    <property type="evidence" value="ECO:0007669"/>
    <property type="project" value="TreeGrafter"/>
</dbReference>
<organism evidence="2 3">
    <name type="scientific">Pisum sativum</name>
    <name type="common">Garden pea</name>
    <name type="synonym">Lathyrus oleraceus</name>
    <dbReference type="NCBI Taxonomy" id="3888"/>
    <lineage>
        <taxon>Eukaryota</taxon>
        <taxon>Viridiplantae</taxon>
        <taxon>Streptophyta</taxon>
        <taxon>Embryophyta</taxon>
        <taxon>Tracheophyta</taxon>
        <taxon>Spermatophyta</taxon>
        <taxon>Magnoliopsida</taxon>
        <taxon>eudicotyledons</taxon>
        <taxon>Gunneridae</taxon>
        <taxon>Pentapetalae</taxon>
        <taxon>rosids</taxon>
        <taxon>fabids</taxon>
        <taxon>Fabales</taxon>
        <taxon>Fabaceae</taxon>
        <taxon>Papilionoideae</taxon>
        <taxon>50 kb inversion clade</taxon>
        <taxon>NPAAA clade</taxon>
        <taxon>Hologalegina</taxon>
        <taxon>IRL clade</taxon>
        <taxon>Fabeae</taxon>
        <taxon>Lathyrus</taxon>
    </lineage>
</organism>
<dbReference type="GO" id="GO:0003743">
    <property type="term" value="F:translation initiation factor activity"/>
    <property type="evidence" value="ECO:0007669"/>
    <property type="project" value="TreeGrafter"/>
</dbReference>
<name>A0A9D4XSL5_PEA</name>
<comment type="caution">
    <text evidence="2">The sequence shown here is derived from an EMBL/GenBank/DDBJ whole genome shotgun (WGS) entry which is preliminary data.</text>
</comment>
<dbReference type="InterPro" id="IPR051956">
    <property type="entry name" value="eIF2B_epsilon"/>
</dbReference>
<dbReference type="GO" id="GO:0005851">
    <property type="term" value="C:eukaryotic translation initiation factor 2B complex"/>
    <property type="evidence" value="ECO:0007669"/>
    <property type="project" value="TreeGrafter"/>
</dbReference>
<evidence type="ECO:0000256" key="1">
    <source>
        <dbReference type="SAM" id="MobiDB-lite"/>
    </source>
</evidence>
<dbReference type="PANTHER" id="PTHR45887:SF1">
    <property type="entry name" value="TRANSLATION INITIATION FACTOR EIF-2B SUBUNIT EPSILON"/>
    <property type="match status" value="1"/>
</dbReference>
<dbReference type="Gramene" id="Psat03G0123700-T1">
    <property type="protein sequence ID" value="KAI5425359.1"/>
    <property type="gene ID" value="KIW84_031237"/>
</dbReference>
<feature type="compositionally biased region" description="Basic and acidic residues" evidence="1">
    <location>
        <begin position="134"/>
        <end position="144"/>
    </location>
</feature>
<dbReference type="Proteomes" id="UP001058974">
    <property type="component" value="Chromosome 3"/>
</dbReference>
<feature type="region of interest" description="Disordered" evidence="1">
    <location>
        <begin position="114"/>
        <end position="144"/>
    </location>
</feature>
<accession>A0A9D4XSL5</accession>
<evidence type="ECO:0000313" key="3">
    <source>
        <dbReference type="Proteomes" id="UP001058974"/>
    </source>
</evidence>
<dbReference type="AlphaFoldDB" id="A0A9D4XSL5"/>
<dbReference type="SUPFAM" id="SSF51161">
    <property type="entry name" value="Trimeric LpxA-like enzymes"/>
    <property type="match status" value="1"/>
</dbReference>
<sequence>MKSAQDYAARVDNFWSYATISKDIIHRWTYSLVPDIMNFGNTTTKLERQGIYHGSEVSQSQSAVVGPFFVIGSGTKIGQNTNILNSVVGGDLAPVTEDKIVEVVKAMEDELELIHDGNTLPPSRELIPNANDSDGDHNDDSRDDFDKEFEANFFRVVHENIQDVHFDFRNQLFEVVVR</sequence>
<dbReference type="EMBL" id="JAMSHJ010000003">
    <property type="protein sequence ID" value="KAI5425359.1"/>
    <property type="molecule type" value="Genomic_DNA"/>
</dbReference>
<protein>
    <submittedName>
        <fullName evidence="2">Uncharacterized protein</fullName>
    </submittedName>
</protein>
<proteinExistence type="predicted"/>
<keyword evidence="3" id="KW-1185">Reference proteome</keyword>
<dbReference type="PANTHER" id="PTHR45887">
    <property type="entry name" value="TRANSLATION INITIATION FACTOR EIF-2B SUBUNIT EPSILON"/>
    <property type="match status" value="1"/>
</dbReference>